<dbReference type="PROSITE" id="PS50879">
    <property type="entry name" value="RNASE_H_1"/>
    <property type="match status" value="1"/>
</dbReference>
<dbReference type="Pfam" id="PF13456">
    <property type="entry name" value="RVT_3"/>
    <property type="match status" value="1"/>
</dbReference>
<accession>A0A2I0WIE6</accession>
<dbReference type="SUPFAM" id="SSF53098">
    <property type="entry name" value="Ribonuclease H-like"/>
    <property type="match status" value="2"/>
</dbReference>
<dbReference type="PANTHER" id="PTHR48475">
    <property type="entry name" value="RIBONUCLEASE H"/>
    <property type="match status" value="1"/>
</dbReference>
<sequence>MSLRESGEAIWELYFDGAASSRKDATQQSIIPEKAGVGLIFITLEKGMMHFSYHLSKPCTNNEAEYEALIIGLELAILMEIKVIKIFGDSQLVINQVAGTYKVLNPNLLKYHQYTLHLLEQIPTVTLYKVPRGRNFAADALEKLAKEFASPEEDSIPIEIQGCKILSPIYLEHISKNPFQILSASSATDKEGDWRQPLIDYLQEGKLPQDKSLSNQIKKRAISYALVNNLLYRRSFDQMWLHCLHKQEALKIVNEVHSGLCGAHQSGPKMKLKIKRLGYYWHTMIDDCMNTAKYCHQCKVHGVVLHQPPNVLHPTIASSPFESWGTDIIGPIDPPSSRGHRFILATTDYFSKWAKAILLRNVTSRHVLKFFCDHIVYRFGVPRKIISDNRSAFKSTKINSFVRCHNIDWRYSAIYYPRANGLAEAFNKTLVQIIKKTLDDNKR</sequence>
<dbReference type="PANTHER" id="PTHR48475:SF1">
    <property type="entry name" value="RNASE H TYPE-1 DOMAIN-CONTAINING PROTEIN"/>
    <property type="match status" value="1"/>
</dbReference>
<dbReference type="InterPro" id="IPR036397">
    <property type="entry name" value="RNaseH_sf"/>
</dbReference>
<dbReference type="InterPro" id="IPR041588">
    <property type="entry name" value="Integrase_H2C2"/>
</dbReference>
<feature type="domain" description="Integrase catalytic" evidence="2">
    <location>
        <begin position="316"/>
        <end position="443"/>
    </location>
</feature>
<evidence type="ECO:0000313" key="4">
    <source>
        <dbReference type="Proteomes" id="UP000233837"/>
    </source>
</evidence>
<dbReference type="InterPro" id="IPR001584">
    <property type="entry name" value="Integrase_cat-core"/>
</dbReference>
<dbReference type="Proteomes" id="UP000233837">
    <property type="component" value="Unassembled WGS sequence"/>
</dbReference>
<name>A0A2I0WIE6_9ASPA</name>
<dbReference type="PROSITE" id="PS50994">
    <property type="entry name" value="INTEGRASE"/>
    <property type="match status" value="1"/>
</dbReference>
<evidence type="ECO:0000259" key="1">
    <source>
        <dbReference type="PROSITE" id="PS50879"/>
    </source>
</evidence>
<dbReference type="CDD" id="cd09279">
    <property type="entry name" value="RNase_HI_like"/>
    <property type="match status" value="1"/>
</dbReference>
<dbReference type="GO" id="GO:0015074">
    <property type="term" value="P:DNA integration"/>
    <property type="evidence" value="ECO:0007669"/>
    <property type="project" value="InterPro"/>
</dbReference>
<gene>
    <name evidence="3" type="ORF">MA16_Dca019709</name>
</gene>
<dbReference type="Pfam" id="PF17921">
    <property type="entry name" value="Integrase_H2C2"/>
    <property type="match status" value="1"/>
</dbReference>
<reference evidence="3 4" key="2">
    <citation type="journal article" date="2017" name="Nature">
        <title>The Apostasia genome and the evolution of orchids.</title>
        <authorList>
            <person name="Zhang G.Q."/>
            <person name="Liu K.W."/>
            <person name="Li Z."/>
            <person name="Lohaus R."/>
            <person name="Hsiao Y.Y."/>
            <person name="Niu S.C."/>
            <person name="Wang J.Y."/>
            <person name="Lin Y.C."/>
            <person name="Xu Q."/>
            <person name="Chen L.J."/>
            <person name="Yoshida K."/>
            <person name="Fujiwara S."/>
            <person name="Wang Z.W."/>
            <person name="Zhang Y.Q."/>
            <person name="Mitsuda N."/>
            <person name="Wang M."/>
            <person name="Liu G.H."/>
            <person name="Pecoraro L."/>
            <person name="Huang H.X."/>
            <person name="Xiao X.J."/>
            <person name="Lin M."/>
            <person name="Wu X.Y."/>
            <person name="Wu W.L."/>
            <person name="Chen Y.Y."/>
            <person name="Chang S.B."/>
            <person name="Sakamoto S."/>
            <person name="Ohme-Takagi M."/>
            <person name="Yagi M."/>
            <person name="Zeng S.J."/>
            <person name="Shen C.Y."/>
            <person name="Yeh C.M."/>
            <person name="Luo Y.B."/>
            <person name="Tsai W.C."/>
            <person name="Van de Peer Y."/>
            <person name="Liu Z.J."/>
        </authorList>
    </citation>
    <scope>NUCLEOTIDE SEQUENCE [LARGE SCALE GENOMIC DNA]</scope>
    <source>
        <tissue evidence="3">The whole plant</tissue>
    </source>
</reference>
<dbReference type="EMBL" id="KZ502598">
    <property type="protein sequence ID" value="PKU75443.1"/>
    <property type="molecule type" value="Genomic_DNA"/>
</dbReference>
<dbReference type="GO" id="GO:0003676">
    <property type="term" value="F:nucleic acid binding"/>
    <property type="evidence" value="ECO:0007669"/>
    <property type="project" value="InterPro"/>
</dbReference>
<dbReference type="Gene3D" id="1.10.340.70">
    <property type="match status" value="1"/>
</dbReference>
<organism evidence="3 4">
    <name type="scientific">Dendrobium catenatum</name>
    <dbReference type="NCBI Taxonomy" id="906689"/>
    <lineage>
        <taxon>Eukaryota</taxon>
        <taxon>Viridiplantae</taxon>
        <taxon>Streptophyta</taxon>
        <taxon>Embryophyta</taxon>
        <taxon>Tracheophyta</taxon>
        <taxon>Spermatophyta</taxon>
        <taxon>Magnoliopsida</taxon>
        <taxon>Liliopsida</taxon>
        <taxon>Asparagales</taxon>
        <taxon>Orchidaceae</taxon>
        <taxon>Epidendroideae</taxon>
        <taxon>Malaxideae</taxon>
        <taxon>Dendrobiinae</taxon>
        <taxon>Dendrobium</taxon>
    </lineage>
</organism>
<dbReference type="InterPro" id="IPR012337">
    <property type="entry name" value="RNaseH-like_sf"/>
</dbReference>
<dbReference type="AlphaFoldDB" id="A0A2I0WIE6"/>
<dbReference type="Gene3D" id="3.30.420.10">
    <property type="entry name" value="Ribonuclease H-like superfamily/Ribonuclease H"/>
    <property type="match status" value="2"/>
</dbReference>
<proteinExistence type="predicted"/>
<dbReference type="GO" id="GO:0004523">
    <property type="term" value="F:RNA-DNA hybrid ribonuclease activity"/>
    <property type="evidence" value="ECO:0007669"/>
    <property type="project" value="InterPro"/>
</dbReference>
<evidence type="ECO:0000313" key="3">
    <source>
        <dbReference type="EMBL" id="PKU75443.1"/>
    </source>
</evidence>
<dbReference type="InterPro" id="IPR002156">
    <property type="entry name" value="RNaseH_domain"/>
</dbReference>
<evidence type="ECO:0000259" key="2">
    <source>
        <dbReference type="PROSITE" id="PS50994"/>
    </source>
</evidence>
<keyword evidence="4" id="KW-1185">Reference proteome</keyword>
<reference evidence="3 4" key="1">
    <citation type="journal article" date="2016" name="Sci. Rep.">
        <title>The Dendrobium catenatum Lindl. genome sequence provides insights into polysaccharide synthase, floral development and adaptive evolution.</title>
        <authorList>
            <person name="Zhang G.Q."/>
            <person name="Xu Q."/>
            <person name="Bian C."/>
            <person name="Tsai W.C."/>
            <person name="Yeh C.M."/>
            <person name="Liu K.W."/>
            <person name="Yoshida K."/>
            <person name="Zhang L.S."/>
            <person name="Chang S.B."/>
            <person name="Chen F."/>
            <person name="Shi Y."/>
            <person name="Su Y.Y."/>
            <person name="Zhang Y.Q."/>
            <person name="Chen L.J."/>
            <person name="Yin Y."/>
            <person name="Lin M."/>
            <person name="Huang H."/>
            <person name="Deng H."/>
            <person name="Wang Z.W."/>
            <person name="Zhu S.L."/>
            <person name="Zhao X."/>
            <person name="Deng C."/>
            <person name="Niu S.C."/>
            <person name="Huang J."/>
            <person name="Wang M."/>
            <person name="Liu G.H."/>
            <person name="Yang H.J."/>
            <person name="Xiao X.J."/>
            <person name="Hsiao Y.Y."/>
            <person name="Wu W.L."/>
            <person name="Chen Y.Y."/>
            <person name="Mitsuda N."/>
            <person name="Ohme-Takagi M."/>
            <person name="Luo Y.B."/>
            <person name="Van de Peer Y."/>
            <person name="Liu Z.J."/>
        </authorList>
    </citation>
    <scope>NUCLEOTIDE SEQUENCE [LARGE SCALE GENOMIC DNA]</scope>
    <source>
        <tissue evidence="3">The whole plant</tissue>
    </source>
</reference>
<dbReference type="Pfam" id="PF00665">
    <property type="entry name" value="rve"/>
    <property type="match status" value="1"/>
</dbReference>
<feature type="domain" description="RNase H type-1" evidence="1">
    <location>
        <begin position="7"/>
        <end position="150"/>
    </location>
</feature>
<protein>
    <submittedName>
        <fullName evidence="3">Uncharacterized protein</fullName>
    </submittedName>
</protein>